<evidence type="ECO:0000313" key="3">
    <source>
        <dbReference type="EMBL" id="WXA01713.1"/>
    </source>
</evidence>
<accession>A0AAU6NVU6</accession>
<feature type="signal peptide" evidence="1">
    <location>
        <begin position="1"/>
        <end position="18"/>
    </location>
</feature>
<evidence type="ECO:0000256" key="1">
    <source>
        <dbReference type="SAM" id="SignalP"/>
    </source>
</evidence>
<dbReference type="AlphaFoldDB" id="A0AAU6NVU6"/>
<protein>
    <submittedName>
        <fullName evidence="3">Head GIN domain-containing protein</fullName>
    </submittedName>
</protein>
<dbReference type="EMBL" id="CP136925">
    <property type="protein sequence ID" value="WXA13127.1"/>
    <property type="molecule type" value="Genomic_DNA"/>
</dbReference>
<dbReference type="RefSeq" id="WP_338732301.1">
    <property type="nucleotide sequence ID" value="NZ_CP136924.1"/>
</dbReference>
<organism evidence="3 5">
    <name type="scientific">Mangrovimonas cancribranchiae</name>
    <dbReference type="NCBI Taxonomy" id="3080055"/>
    <lineage>
        <taxon>Bacteria</taxon>
        <taxon>Pseudomonadati</taxon>
        <taxon>Bacteroidota</taxon>
        <taxon>Flavobacteriia</taxon>
        <taxon>Flavobacteriales</taxon>
        <taxon>Flavobacteriaceae</taxon>
        <taxon>Mangrovimonas</taxon>
    </lineage>
</organism>
<reference evidence="3 5" key="1">
    <citation type="submission" date="2023-10" db="EMBL/GenBank/DDBJ databases">
        <title>Culture-based analysis of two novel bacteria associated with mangrove crab gills.</title>
        <authorList>
            <person name="Yang X."/>
            <person name="Garuglieri E."/>
            <person name="Van Goethem M.W."/>
            <person name="Fusi M."/>
            <person name="Marasco R."/>
            <person name="Daffonchio D.G."/>
        </authorList>
    </citation>
    <scope>NUCLEOTIDE SEQUENCE [LARGE SCALE GENOMIC DNA]</scope>
    <source>
        <strain evidence="4">UG2-1</strain>
        <strain evidence="3">UG2-2</strain>
        <strain evidence="5">UG2_2</strain>
    </source>
</reference>
<sequence>MKKLLFILAVTVSLVANSQNTITKTIGEFTKLKAFDLIDVELIKSDENKVEISGRNKEDVAIVNKNGVLKIRMDLSETFNGRDTYVKVYFTNLEIIDANEGAFISSEDVFKQIDLTLKTQEGAQIKLQTNVTILDIKAITGGEVKTSGTAKKQLIDLSTGGIYNGQELESQDTEVTIKAGGEARVKAQENLDIKIRAGGEVIVYGKPKNVNESKALGGSIEYRN</sequence>
<dbReference type="KEGG" id="mcaa:R3L15_13495"/>
<evidence type="ECO:0000259" key="2">
    <source>
        <dbReference type="Pfam" id="PF10988"/>
    </source>
</evidence>
<feature type="domain" description="Putative auto-transporter adhesin head GIN" evidence="2">
    <location>
        <begin position="28"/>
        <end position="207"/>
    </location>
</feature>
<keyword evidence="1" id="KW-0732">Signal</keyword>
<name>A0AAU6NVU6_9FLAO</name>
<keyword evidence="5" id="KW-1185">Reference proteome</keyword>
<gene>
    <name evidence="4" type="ORF">R3L15_13495</name>
    <name evidence="3" type="ORF">R3L16_08095</name>
</gene>
<dbReference type="EMBL" id="CP136924">
    <property type="protein sequence ID" value="WXA01713.1"/>
    <property type="molecule type" value="Genomic_DNA"/>
</dbReference>
<evidence type="ECO:0000313" key="4">
    <source>
        <dbReference type="EMBL" id="WXA13127.1"/>
    </source>
</evidence>
<feature type="chain" id="PRO_5044712742" evidence="1">
    <location>
        <begin position="19"/>
        <end position="224"/>
    </location>
</feature>
<dbReference type="Gene3D" id="2.160.20.120">
    <property type="match status" value="1"/>
</dbReference>
<proteinExistence type="predicted"/>
<dbReference type="Pfam" id="PF10988">
    <property type="entry name" value="DUF2807"/>
    <property type="match status" value="1"/>
</dbReference>
<dbReference type="Proteomes" id="UP001368318">
    <property type="component" value="Chromosome"/>
</dbReference>
<dbReference type="InterPro" id="IPR021255">
    <property type="entry name" value="DUF2807"/>
</dbReference>
<evidence type="ECO:0000313" key="5">
    <source>
        <dbReference type="Proteomes" id="UP001368318"/>
    </source>
</evidence>